<dbReference type="OrthoDB" id="5505478at2"/>
<reference evidence="2 3" key="1">
    <citation type="submission" date="2016-10" db="EMBL/GenBank/DDBJ databases">
        <title>Genome sequence of a sulfur-reducing bacterium Desulfurobacterium indicum K6013.</title>
        <authorList>
            <person name="Cao J."/>
            <person name="Shao Z."/>
            <person name="Alain K."/>
            <person name="Jebbar M."/>
        </authorList>
    </citation>
    <scope>NUCLEOTIDE SEQUENCE [LARGE SCALE GENOMIC DNA]</scope>
    <source>
        <strain evidence="2 3">K6013</strain>
    </source>
</reference>
<keyword evidence="3" id="KW-1185">Reference proteome</keyword>
<comment type="caution">
    <text evidence="2">The sequence shown here is derived from an EMBL/GenBank/DDBJ whole genome shotgun (WGS) entry which is preliminary data.</text>
</comment>
<dbReference type="STRING" id="1914305.BLW93_03565"/>
<evidence type="ECO:0000259" key="1">
    <source>
        <dbReference type="Pfam" id="PF09918"/>
    </source>
</evidence>
<organism evidence="2 3">
    <name type="scientific">Desulfurobacterium indicum</name>
    <dbReference type="NCBI Taxonomy" id="1914305"/>
    <lineage>
        <taxon>Bacteria</taxon>
        <taxon>Pseudomonadati</taxon>
        <taxon>Aquificota</taxon>
        <taxon>Aquificia</taxon>
        <taxon>Desulfurobacteriales</taxon>
        <taxon>Desulfurobacteriaceae</taxon>
        <taxon>Desulfurobacterium</taxon>
    </lineage>
</organism>
<dbReference type="RefSeq" id="WP_076712743.1">
    <property type="nucleotide sequence ID" value="NZ_MOEN01000009.1"/>
</dbReference>
<dbReference type="PANTHER" id="PTHR40101:SF1">
    <property type="entry name" value="4FE-4S DOMAIN-CONTAINING PROTEIN"/>
    <property type="match status" value="1"/>
</dbReference>
<dbReference type="InterPro" id="IPR019224">
    <property type="entry name" value="DUF2148"/>
</dbReference>
<evidence type="ECO:0000313" key="3">
    <source>
        <dbReference type="Proteomes" id="UP000187408"/>
    </source>
</evidence>
<gene>
    <name evidence="2" type="ORF">BLW93_03565</name>
</gene>
<accession>A0A1R1MLS5</accession>
<dbReference type="Pfam" id="PF09918">
    <property type="entry name" value="DUF2148"/>
    <property type="match status" value="1"/>
</dbReference>
<dbReference type="Proteomes" id="UP000187408">
    <property type="component" value="Unassembled WGS sequence"/>
</dbReference>
<feature type="domain" description="DUF2148" evidence="1">
    <location>
        <begin position="103"/>
        <end position="170"/>
    </location>
</feature>
<dbReference type="AlphaFoldDB" id="A0A1R1MLS5"/>
<protein>
    <submittedName>
        <fullName evidence="2">Ferredoxin</fullName>
    </submittedName>
</protein>
<proteinExistence type="predicted"/>
<dbReference type="EMBL" id="MOEN01000009">
    <property type="protein sequence ID" value="OMH40765.1"/>
    <property type="molecule type" value="Genomic_DNA"/>
</dbReference>
<dbReference type="PANTHER" id="PTHR40101">
    <property type="entry name" value="CONSERVED PROTEIN"/>
    <property type="match status" value="1"/>
</dbReference>
<name>A0A1R1MLS5_9BACT</name>
<sequence length="171" mass="18507">MEFIYKTALSVAEMMCSAAITAPKGKGINLLHVEIFKDQRKDEVAEFMATIGREKNISFFIRDAKNVYESICVVFIGTIVTPRKVPNCGFCGAKNCEDALSKGISCAFATGDLGIAIGSAISIASLHHIDNRIMFSFGKAAIEGGFVPNNIKIGYGIPLSISGKNIFFDRK</sequence>
<evidence type="ECO:0000313" key="2">
    <source>
        <dbReference type="EMBL" id="OMH40765.1"/>
    </source>
</evidence>